<evidence type="ECO:0000256" key="3">
    <source>
        <dbReference type="ARBA" id="ARBA00023082"/>
    </source>
</evidence>
<dbReference type="InterPro" id="IPR014325">
    <property type="entry name" value="RNA_pol_sigma-E_actinobac"/>
</dbReference>
<evidence type="ECO:0000256" key="6">
    <source>
        <dbReference type="SAM" id="MobiDB-lite"/>
    </source>
</evidence>
<dbReference type="Pfam" id="PF08281">
    <property type="entry name" value="Sigma70_r4_2"/>
    <property type="match status" value="1"/>
</dbReference>
<keyword evidence="10" id="KW-1185">Reference proteome</keyword>
<dbReference type="InterPro" id="IPR013249">
    <property type="entry name" value="RNA_pol_sigma70_r4_t2"/>
</dbReference>
<dbReference type="RefSeq" id="WP_255931256.1">
    <property type="nucleotide sequence ID" value="NZ_JANFNH010000037.1"/>
</dbReference>
<gene>
    <name evidence="9" type="ORF">NON19_24630</name>
</gene>
<dbReference type="InterPro" id="IPR036388">
    <property type="entry name" value="WH-like_DNA-bd_sf"/>
</dbReference>
<dbReference type="Proteomes" id="UP001206206">
    <property type="component" value="Unassembled WGS sequence"/>
</dbReference>
<keyword evidence="4" id="KW-0238">DNA-binding</keyword>
<feature type="domain" description="RNA polymerase sigma-70 region 2" evidence="7">
    <location>
        <begin position="20"/>
        <end position="79"/>
    </location>
</feature>
<dbReference type="PANTHER" id="PTHR43133">
    <property type="entry name" value="RNA POLYMERASE ECF-TYPE SIGMA FACTO"/>
    <property type="match status" value="1"/>
</dbReference>
<dbReference type="EMBL" id="JANFNH010000037">
    <property type="protein sequence ID" value="MCQ4045127.1"/>
    <property type="molecule type" value="Genomic_DNA"/>
</dbReference>
<evidence type="ECO:0000259" key="8">
    <source>
        <dbReference type="Pfam" id="PF08281"/>
    </source>
</evidence>
<dbReference type="Pfam" id="PF04542">
    <property type="entry name" value="Sigma70_r2"/>
    <property type="match status" value="1"/>
</dbReference>
<sequence length="186" mass="21051">MRRSERETRFEEFVVARSATLLRLCYLLTNDRGLAEDLLQTALANCFRHWDRAMSQGREEAYVRTAIINSHISRMRRRRVHEILTLHLPDTGGGEATAEVDDRDLLRRALAALAPRTRAVVVLRHYMGLSEQEAANALGCSVGNVKRLASRGLKQLRLALGVRDTAAPQDHPVMDRSRQLTQGRAR</sequence>
<dbReference type="InterPro" id="IPR039425">
    <property type="entry name" value="RNA_pol_sigma-70-like"/>
</dbReference>
<feature type="domain" description="RNA polymerase sigma factor 70 region 4 type 2" evidence="8">
    <location>
        <begin position="104"/>
        <end position="156"/>
    </location>
</feature>
<evidence type="ECO:0000256" key="4">
    <source>
        <dbReference type="ARBA" id="ARBA00023125"/>
    </source>
</evidence>
<keyword evidence="3" id="KW-0731">Sigma factor</keyword>
<evidence type="ECO:0000313" key="9">
    <source>
        <dbReference type="EMBL" id="MCQ4045127.1"/>
    </source>
</evidence>
<reference evidence="9 10" key="1">
    <citation type="submission" date="2022-06" db="EMBL/GenBank/DDBJ databases">
        <title>Draft genome sequence of type strain Streptomyces rubrisoli DSM 42083.</title>
        <authorList>
            <person name="Duangmal K."/>
            <person name="Klaysubun C."/>
        </authorList>
    </citation>
    <scope>NUCLEOTIDE SEQUENCE [LARGE SCALE GENOMIC DNA]</scope>
    <source>
        <strain evidence="9 10">DSM 42083</strain>
    </source>
</reference>
<dbReference type="SUPFAM" id="SSF88659">
    <property type="entry name" value="Sigma3 and sigma4 domains of RNA polymerase sigma factors"/>
    <property type="match status" value="1"/>
</dbReference>
<evidence type="ECO:0000256" key="1">
    <source>
        <dbReference type="ARBA" id="ARBA00010641"/>
    </source>
</evidence>
<organism evidence="9 10">
    <name type="scientific">Streptantibioticus rubrisoli</name>
    <dbReference type="NCBI Taxonomy" id="1387313"/>
    <lineage>
        <taxon>Bacteria</taxon>
        <taxon>Bacillati</taxon>
        <taxon>Actinomycetota</taxon>
        <taxon>Actinomycetes</taxon>
        <taxon>Kitasatosporales</taxon>
        <taxon>Streptomycetaceae</taxon>
        <taxon>Streptantibioticus</taxon>
    </lineage>
</organism>
<evidence type="ECO:0000313" key="10">
    <source>
        <dbReference type="Proteomes" id="UP001206206"/>
    </source>
</evidence>
<feature type="region of interest" description="Disordered" evidence="6">
    <location>
        <begin position="167"/>
        <end position="186"/>
    </location>
</feature>
<dbReference type="InterPro" id="IPR014284">
    <property type="entry name" value="RNA_pol_sigma-70_dom"/>
</dbReference>
<name>A0ABT1PIE2_9ACTN</name>
<keyword evidence="2" id="KW-0805">Transcription regulation</keyword>
<dbReference type="CDD" id="cd06171">
    <property type="entry name" value="Sigma70_r4"/>
    <property type="match status" value="1"/>
</dbReference>
<evidence type="ECO:0000256" key="5">
    <source>
        <dbReference type="ARBA" id="ARBA00023163"/>
    </source>
</evidence>
<evidence type="ECO:0000259" key="7">
    <source>
        <dbReference type="Pfam" id="PF04542"/>
    </source>
</evidence>
<dbReference type="SUPFAM" id="SSF88946">
    <property type="entry name" value="Sigma2 domain of RNA polymerase sigma factors"/>
    <property type="match status" value="1"/>
</dbReference>
<dbReference type="PANTHER" id="PTHR43133:SF50">
    <property type="entry name" value="ECF RNA POLYMERASE SIGMA FACTOR SIGM"/>
    <property type="match status" value="1"/>
</dbReference>
<dbReference type="Gene3D" id="1.10.1740.10">
    <property type="match status" value="1"/>
</dbReference>
<comment type="caution">
    <text evidence="9">The sequence shown here is derived from an EMBL/GenBank/DDBJ whole genome shotgun (WGS) entry which is preliminary data.</text>
</comment>
<accession>A0ABT1PIE2</accession>
<dbReference type="InterPro" id="IPR007627">
    <property type="entry name" value="RNA_pol_sigma70_r2"/>
</dbReference>
<dbReference type="InterPro" id="IPR013325">
    <property type="entry name" value="RNA_pol_sigma_r2"/>
</dbReference>
<protein>
    <submittedName>
        <fullName evidence="9">SigE family RNA polymerase sigma factor</fullName>
    </submittedName>
</protein>
<dbReference type="NCBIfam" id="TIGR02937">
    <property type="entry name" value="sigma70-ECF"/>
    <property type="match status" value="1"/>
</dbReference>
<dbReference type="Gene3D" id="1.10.10.10">
    <property type="entry name" value="Winged helix-like DNA-binding domain superfamily/Winged helix DNA-binding domain"/>
    <property type="match status" value="1"/>
</dbReference>
<evidence type="ECO:0000256" key="2">
    <source>
        <dbReference type="ARBA" id="ARBA00023015"/>
    </source>
</evidence>
<dbReference type="InterPro" id="IPR013324">
    <property type="entry name" value="RNA_pol_sigma_r3/r4-like"/>
</dbReference>
<proteinExistence type="inferred from homology"/>
<comment type="similarity">
    <text evidence="1">Belongs to the sigma-70 factor family. ECF subfamily.</text>
</comment>
<keyword evidence="5" id="KW-0804">Transcription</keyword>
<dbReference type="NCBIfam" id="TIGR02983">
    <property type="entry name" value="SigE-fam_strep"/>
    <property type="match status" value="1"/>
</dbReference>